<dbReference type="SMART" id="SM00823">
    <property type="entry name" value="PKS_PP"/>
    <property type="match status" value="2"/>
</dbReference>
<dbReference type="GO" id="GO:0044550">
    <property type="term" value="P:secondary metabolite biosynthetic process"/>
    <property type="evidence" value="ECO:0007669"/>
    <property type="project" value="UniProtKB-ARBA"/>
</dbReference>
<dbReference type="FunFam" id="3.30.559.10:FF:000012">
    <property type="entry name" value="Non-ribosomal peptide synthetase"/>
    <property type="match status" value="2"/>
</dbReference>
<gene>
    <name evidence="6" type="ORF">DXZ20_09305</name>
</gene>
<sequence length="2218" mass="248277">MSSIQEFLLELSEKDIRLWLEGDSLCCNAPHDVLTPALRDKLAQHKSEIISFLSQTMTAAAVKVNTISPAPSDSVLPLAPNQQGLWFIEQLDNNLATYNQTFAVALEGQLDVHVLERSLQEVIARHAILRTNFVSRNGKPVQVIQALNDFQLSQVDISHLAEVDRRAEIEQFTIAEVQRPFNLAQEQLFRISLFRLENKSHVLIFIMHHLIADGWSSGVIIQELGTLYEAFLVGNPSPLPALSVQYADFAYWQQQQLETVLEKHLNYWLQQLNGAPPLLQLPTDRPRQVIQTNRGKATTLTLGADLTRSLKQLSQQHGVTLFTLLLTAFQVLLHRYTHQTDLCVGTTISNRDNRSLESLVGYCVNTVVIRTQPSGNSSFRDFLKHVQQIVFEAQEHKDLPFHTLVEKLQPQRDRSYTPLFQAVFVLESLGIEQIESGGLTLSRWETPVAIAKFDLSLSMQETTGGLIGRFEYNTELFDDATIRRLIGHFQTLLTAIVANPAQCLSNLPLLTNAERQQLVKWNNNTFTNISYERCIHELFEEQVEKTPDAIAIVFRNQQITYRELNQRSNQLAHYLQTLGVGSNSLVGICLERSPELVIGFLAVLKAGGAYVPLDPEYPQERLRFMLSDAQVSILLTQQTLLPSLSFFQERILCLDAVVQAFDQASNANPDSKVTAENLAYIIYTSGSTGQPKGVLIPHKGLLNLVFWHHSTFKISTCDHVTQIFGLAFDPCVLEVYPCLTAGATLYLVEPDILRSPRNLQSWLLENSITVTAVVTPLAEALLSLDWPTQTALRVMLTGGDKLKQYPSENIPFTVINNYGPTENTVVTTSGIVTAKLEQHWAPSIGKAINNVQTHVLDSQMQPVPIGIPGELYIGGTNLAKGYLNRPDLTEKSFISGKSIAHLTESSSAYLYKTGDLVRYRPDGNLEFLGRIDHQVKIRGFRIELGEIEAALTTHPATEQAVVILRDDESSNQQLVAYLVYQGVAIPNSSELKQWLRKTLPGYMIPSIFISLESMPLTPNGKIDRRALPTPDAIHHNLGQSVVAPRDEIEESIDRIWAQVLGIGEISIHDNFFELGGHSLIATQIIARIETTLGIELSLSNLFDTPTIAELAVAAKAALQMTPHYNLPPIQKSPHSDQLPLSFAQIRLVFLQKLQPNNPFYNIATSIRLQGILNVDVLEQSLTEILRRHDILRTRFLDKDEKTYAVVSPFSNFELPLVDLSKFSNIEQETKIQHLATETACQPFDLNVDQLFRFKLLRLSTADHLMVLTMHHSIADGWSSNILMRELLALYNAFSTGRPSSLPELPIQYVDFALWQKQYSQEAFWESDLAYWKRQLADAPTLLALPTDKPRPSVQTFSGNAQLFTLSKKLAKALRTLSQQFEVTLFMMLLAALKVLLYRYTSMTDILVGVPVAHRNRIEIEPLIGCFVNTLVLRTDLSGDPSFQDLLERVRKVSLEAYTHQNLPFEKLLEELKLERNLGHSPLFQIMFSFEDTLELNFNAADLSIDISPIDTNTSKFDLSLNMVETESGLMGRLEYNTDIFEIDRIERLIGHFEVLLESIVAAPSQPISELSPLTSVEKQQFLNWNNTKIDFPRNSCIHELFEAQVEQSPDSIAAVFDGQKLTYSELNQRANYLADYLQTLGVKPDMLIGVYLERSLDMLVGMLGILKAGAAYLPLDPSYPQERLSSIVLDSQVSILLTQQHLIGQLQLLDHPAHVLCLDTEWDLISQTTPYSETKPKHSDHLAYVIYTSGSTGKPKGVKITHQNVVNLLVAMQHEFQIIPTDILLSVTSISFDMSVVELFSPLITGACVVIASRQVAMDAQQLKQCLTTSNATLMQATPATWRLLLAAGWQGHHVQLKILCGGEALSRNLANQLLDRATGVWNLYGPTEITVYATAHKIDASQLSSHTVAIGRPIANTQVLVLDSLGQPVPVGVPGELHIAGIGVSQGYLNRPELTAEKFISHPQAGRLYKTGDLVQFLPDGTLEYLGRNDHQVKLRGFRVELGEIEATLLTHVAVQETVVVAQGDSSDNKRLVCYVVAAKDLSTSGTTIINELQQFLRSQLPDYMVPSAFVMLEDLPLTPNGKINRLALPQPDKQATSDAPYTAPKTSIERKITSIWQEVLQLEDISTNANFFHLGGHSLLLVKMQILLNKDLNQNLKVVDLFQYPTIKLLANYISQSHHAITSGQQAQDRIIARQGRRFAISQTRQLRKQYRTTQQ</sequence>
<dbReference type="InterPro" id="IPR023213">
    <property type="entry name" value="CAT-like_dom_sf"/>
</dbReference>
<organism evidence="6 7">
    <name type="scientific">Adonisia turfae CCMR0081</name>
    <dbReference type="NCBI Taxonomy" id="2292702"/>
    <lineage>
        <taxon>Bacteria</taxon>
        <taxon>Bacillati</taxon>
        <taxon>Cyanobacteriota</taxon>
        <taxon>Adonisia</taxon>
        <taxon>Adonisia turfae</taxon>
    </lineage>
</organism>
<dbReference type="PROSITE" id="PS00455">
    <property type="entry name" value="AMP_BINDING"/>
    <property type="match status" value="2"/>
</dbReference>
<dbReference type="Pfam" id="PF00668">
    <property type="entry name" value="Condensation"/>
    <property type="match status" value="2"/>
</dbReference>
<dbReference type="Pfam" id="PF18563">
    <property type="entry name" value="TubC_N"/>
    <property type="match status" value="1"/>
</dbReference>
<dbReference type="InterPro" id="IPR020845">
    <property type="entry name" value="AMP-binding_CS"/>
</dbReference>
<evidence type="ECO:0000256" key="1">
    <source>
        <dbReference type="ARBA" id="ARBA00001957"/>
    </source>
</evidence>
<dbReference type="CDD" id="cd05930">
    <property type="entry name" value="A_NRPS"/>
    <property type="match status" value="1"/>
</dbReference>
<dbReference type="GO" id="GO:0005829">
    <property type="term" value="C:cytosol"/>
    <property type="evidence" value="ECO:0007669"/>
    <property type="project" value="TreeGrafter"/>
</dbReference>
<dbReference type="InterPro" id="IPR010071">
    <property type="entry name" value="AA_adenyl_dom"/>
</dbReference>
<dbReference type="InterPro" id="IPR020806">
    <property type="entry name" value="PKS_PP-bd"/>
</dbReference>
<dbReference type="InterPro" id="IPR041464">
    <property type="entry name" value="TubC_N"/>
</dbReference>
<dbReference type="RefSeq" id="WP_163697767.1">
    <property type="nucleotide sequence ID" value="NZ_QXHD01000004.1"/>
</dbReference>
<dbReference type="FunFam" id="3.30.300.30:FF:000010">
    <property type="entry name" value="Enterobactin synthetase component F"/>
    <property type="match status" value="2"/>
</dbReference>
<dbReference type="InterPro" id="IPR025110">
    <property type="entry name" value="AMP-bd_C"/>
</dbReference>
<dbReference type="CDD" id="cd19531">
    <property type="entry name" value="LCL_NRPS-like"/>
    <property type="match status" value="2"/>
</dbReference>
<dbReference type="GO" id="GO:0043041">
    <property type="term" value="P:amino acid activation for nonribosomal peptide biosynthetic process"/>
    <property type="evidence" value="ECO:0007669"/>
    <property type="project" value="TreeGrafter"/>
</dbReference>
<dbReference type="GO" id="GO:0008610">
    <property type="term" value="P:lipid biosynthetic process"/>
    <property type="evidence" value="ECO:0007669"/>
    <property type="project" value="UniProtKB-ARBA"/>
</dbReference>
<keyword evidence="4" id="KW-0597">Phosphoprotein</keyword>
<evidence type="ECO:0000256" key="4">
    <source>
        <dbReference type="ARBA" id="ARBA00022553"/>
    </source>
</evidence>
<dbReference type="InterPro" id="IPR044894">
    <property type="entry name" value="TubC_N_sf"/>
</dbReference>
<dbReference type="Proteomes" id="UP000481033">
    <property type="component" value="Unassembled WGS sequence"/>
</dbReference>
<dbReference type="FunFam" id="3.40.50.980:FF:000001">
    <property type="entry name" value="Non-ribosomal peptide synthetase"/>
    <property type="match status" value="2"/>
</dbReference>
<dbReference type="PANTHER" id="PTHR45527">
    <property type="entry name" value="NONRIBOSOMAL PEPTIDE SYNTHETASE"/>
    <property type="match status" value="1"/>
</dbReference>
<proteinExistence type="inferred from homology"/>
<comment type="caution">
    <text evidence="6">The sequence shown here is derived from an EMBL/GenBank/DDBJ whole genome shotgun (WGS) entry which is preliminary data.</text>
</comment>
<dbReference type="NCBIfam" id="NF003417">
    <property type="entry name" value="PRK04813.1"/>
    <property type="match status" value="2"/>
</dbReference>
<dbReference type="Pfam" id="PF13193">
    <property type="entry name" value="AMP-binding_C"/>
    <property type="match status" value="2"/>
</dbReference>
<dbReference type="PROSITE" id="PS50075">
    <property type="entry name" value="CARRIER"/>
    <property type="match status" value="2"/>
</dbReference>
<evidence type="ECO:0000256" key="3">
    <source>
        <dbReference type="ARBA" id="ARBA00022450"/>
    </source>
</evidence>
<reference evidence="6 7" key="1">
    <citation type="journal article" date="2020" name="Microb. Ecol.">
        <title>Ecogenomics of the Marine Benthic Filamentous Cyanobacterium Adonisia.</title>
        <authorList>
            <person name="Walter J.M."/>
            <person name="Coutinho F.H."/>
            <person name="Leomil L."/>
            <person name="Hargreaves P.I."/>
            <person name="Campeao M.E."/>
            <person name="Vieira V.V."/>
            <person name="Silva B.S."/>
            <person name="Fistarol G.O."/>
            <person name="Salomon P.S."/>
            <person name="Sawabe T."/>
            <person name="Mino S."/>
            <person name="Hosokawa M."/>
            <person name="Miyashita H."/>
            <person name="Maruyama F."/>
            <person name="van Verk M.C."/>
            <person name="Dutilh B.E."/>
            <person name="Thompson C.C."/>
            <person name="Thompson F.L."/>
        </authorList>
    </citation>
    <scope>NUCLEOTIDE SEQUENCE [LARGE SCALE GENOMIC DNA]</scope>
    <source>
        <strain evidence="6 7">CCMR0081</strain>
    </source>
</reference>
<dbReference type="SUPFAM" id="SSF47336">
    <property type="entry name" value="ACP-like"/>
    <property type="match status" value="2"/>
</dbReference>
<comment type="similarity">
    <text evidence="2">Belongs to the ATP-dependent AMP-binding enzyme family.</text>
</comment>
<dbReference type="Gene3D" id="3.30.559.30">
    <property type="entry name" value="Nonribosomal peptide synthetase, condensation domain"/>
    <property type="match status" value="2"/>
</dbReference>
<dbReference type="Gene3D" id="3.30.559.10">
    <property type="entry name" value="Chloramphenicol acetyltransferase-like domain"/>
    <property type="match status" value="2"/>
</dbReference>
<comment type="cofactor">
    <cofactor evidence="1">
        <name>pantetheine 4'-phosphate</name>
        <dbReference type="ChEBI" id="CHEBI:47942"/>
    </cofactor>
</comment>
<name>A0A6M0RHV5_9CYAN</name>
<dbReference type="Gene3D" id="2.30.38.10">
    <property type="entry name" value="Luciferase, Domain 3"/>
    <property type="match status" value="2"/>
</dbReference>
<dbReference type="GO" id="GO:0003824">
    <property type="term" value="F:catalytic activity"/>
    <property type="evidence" value="ECO:0007669"/>
    <property type="project" value="InterPro"/>
</dbReference>
<dbReference type="PROSITE" id="PS00012">
    <property type="entry name" value="PHOSPHOPANTETHEINE"/>
    <property type="match status" value="1"/>
</dbReference>
<dbReference type="Gene3D" id="1.10.1200.10">
    <property type="entry name" value="ACP-like"/>
    <property type="match status" value="2"/>
</dbReference>
<feature type="domain" description="Carrier" evidence="5">
    <location>
        <begin position="2105"/>
        <end position="2180"/>
    </location>
</feature>
<dbReference type="PANTHER" id="PTHR45527:SF1">
    <property type="entry name" value="FATTY ACID SYNTHASE"/>
    <property type="match status" value="1"/>
</dbReference>
<evidence type="ECO:0000313" key="6">
    <source>
        <dbReference type="EMBL" id="NEZ55867.1"/>
    </source>
</evidence>
<dbReference type="CDD" id="cd12116">
    <property type="entry name" value="A_NRPS_Ta1_like"/>
    <property type="match status" value="1"/>
</dbReference>
<dbReference type="Gene3D" id="3.40.50.980">
    <property type="match status" value="4"/>
</dbReference>
<keyword evidence="7" id="KW-1185">Reference proteome</keyword>
<dbReference type="Pfam" id="PF00550">
    <property type="entry name" value="PP-binding"/>
    <property type="match status" value="2"/>
</dbReference>
<dbReference type="Gene3D" id="3.30.300.30">
    <property type="match status" value="2"/>
</dbReference>
<evidence type="ECO:0000313" key="7">
    <source>
        <dbReference type="Proteomes" id="UP000481033"/>
    </source>
</evidence>
<dbReference type="Pfam" id="PF00501">
    <property type="entry name" value="AMP-binding"/>
    <property type="match status" value="2"/>
</dbReference>
<dbReference type="InterPro" id="IPR036736">
    <property type="entry name" value="ACP-like_sf"/>
</dbReference>
<evidence type="ECO:0000256" key="2">
    <source>
        <dbReference type="ARBA" id="ARBA00006432"/>
    </source>
</evidence>
<dbReference type="SUPFAM" id="SSF56801">
    <property type="entry name" value="Acetyl-CoA synthetase-like"/>
    <property type="match status" value="2"/>
</dbReference>
<keyword evidence="3" id="KW-0596">Phosphopantetheine</keyword>
<dbReference type="InterPro" id="IPR000873">
    <property type="entry name" value="AMP-dep_synth/lig_dom"/>
</dbReference>
<dbReference type="InterPro" id="IPR009081">
    <property type="entry name" value="PP-bd_ACP"/>
</dbReference>
<dbReference type="Gene3D" id="1.10.10.1830">
    <property type="entry name" value="Non-ribosomal peptide synthase, adenylation domain"/>
    <property type="match status" value="1"/>
</dbReference>
<dbReference type="FunFam" id="3.30.559.30:FF:000001">
    <property type="entry name" value="Non-ribosomal peptide synthetase"/>
    <property type="match status" value="1"/>
</dbReference>
<dbReference type="EMBL" id="QXHD01000004">
    <property type="protein sequence ID" value="NEZ55867.1"/>
    <property type="molecule type" value="Genomic_DNA"/>
</dbReference>
<dbReference type="SUPFAM" id="SSF52777">
    <property type="entry name" value="CoA-dependent acyltransferases"/>
    <property type="match status" value="4"/>
</dbReference>
<dbReference type="InterPro" id="IPR001242">
    <property type="entry name" value="Condensation_dom"/>
</dbReference>
<dbReference type="NCBIfam" id="TIGR01733">
    <property type="entry name" value="AA-adenyl-dom"/>
    <property type="match status" value="2"/>
</dbReference>
<feature type="domain" description="Carrier" evidence="5">
    <location>
        <begin position="1043"/>
        <end position="1118"/>
    </location>
</feature>
<accession>A0A6M0RHV5</accession>
<dbReference type="FunFam" id="3.40.50.12780:FF:000012">
    <property type="entry name" value="Non-ribosomal peptide synthetase"/>
    <property type="match status" value="2"/>
</dbReference>
<dbReference type="InterPro" id="IPR045851">
    <property type="entry name" value="AMP-bd_C_sf"/>
</dbReference>
<dbReference type="GO" id="GO:0031177">
    <property type="term" value="F:phosphopantetheine binding"/>
    <property type="evidence" value="ECO:0007669"/>
    <property type="project" value="InterPro"/>
</dbReference>
<evidence type="ECO:0000259" key="5">
    <source>
        <dbReference type="PROSITE" id="PS50075"/>
    </source>
</evidence>
<dbReference type="FunFam" id="1.10.1200.10:FF:000005">
    <property type="entry name" value="Nonribosomal peptide synthetase 1"/>
    <property type="match status" value="1"/>
</dbReference>
<protein>
    <submittedName>
        <fullName evidence="6">Amino acid adenylation domain-containing protein</fullName>
    </submittedName>
</protein>
<dbReference type="InterPro" id="IPR006162">
    <property type="entry name" value="Ppantetheine_attach_site"/>
</dbReference>